<reference evidence="3" key="1">
    <citation type="journal article" date="2019" name="Int. J. Syst. Evol. Microbiol.">
        <title>The Global Catalogue of Microorganisms (GCM) 10K type strain sequencing project: providing services to taxonomists for standard genome sequencing and annotation.</title>
        <authorList>
            <consortium name="The Broad Institute Genomics Platform"/>
            <consortium name="The Broad Institute Genome Sequencing Center for Infectious Disease"/>
            <person name="Wu L."/>
            <person name="Ma J."/>
        </authorList>
    </citation>
    <scope>NUCLEOTIDE SEQUENCE [LARGE SCALE GENOMIC DNA]</scope>
    <source>
        <strain evidence="3">CGMCC 4.7198</strain>
    </source>
</reference>
<feature type="transmembrane region" description="Helical" evidence="1">
    <location>
        <begin position="26"/>
        <end position="45"/>
    </location>
</feature>
<keyword evidence="1" id="KW-0812">Transmembrane</keyword>
<keyword evidence="3" id="KW-1185">Reference proteome</keyword>
<protein>
    <recommendedName>
        <fullName evidence="4">Holin</fullName>
    </recommendedName>
</protein>
<dbReference type="EMBL" id="JBHTEC010000004">
    <property type="protein sequence ID" value="MFD0287689.1"/>
    <property type="molecule type" value="Genomic_DNA"/>
</dbReference>
<accession>A0ABW2VUC6</accession>
<dbReference type="RefSeq" id="WP_381301670.1">
    <property type="nucleotide sequence ID" value="NZ_JBHTEC010000004.1"/>
</dbReference>
<proteinExistence type="predicted"/>
<name>A0ABW2VUC6_9ACTN</name>
<keyword evidence="1" id="KW-1133">Transmembrane helix</keyword>
<dbReference type="Proteomes" id="UP001596957">
    <property type="component" value="Unassembled WGS sequence"/>
</dbReference>
<gene>
    <name evidence="2" type="ORF">ACFQZP_39910</name>
</gene>
<organism evidence="2 3">
    <name type="scientific">Streptomyces lutosisoli</name>
    <dbReference type="NCBI Taxonomy" id="2665721"/>
    <lineage>
        <taxon>Bacteria</taxon>
        <taxon>Bacillati</taxon>
        <taxon>Actinomycetota</taxon>
        <taxon>Actinomycetes</taxon>
        <taxon>Kitasatosporales</taxon>
        <taxon>Streptomycetaceae</taxon>
        <taxon>Streptomyces</taxon>
    </lineage>
</organism>
<keyword evidence="1" id="KW-0472">Membrane</keyword>
<feature type="transmembrane region" description="Helical" evidence="1">
    <location>
        <begin position="52"/>
        <end position="73"/>
    </location>
</feature>
<sequence>MQPTSVPLAADWITIGTGLGTDVKTLIFNILIPVLCGVFVLVVGFKTRAPGPTLMAVIFAGVVWGLSANMATIKDTTGDTVKQYDGGGGYTVIQGDQ</sequence>
<evidence type="ECO:0000256" key="1">
    <source>
        <dbReference type="SAM" id="Phobius"/>
    </source>
</evidence>
<evidence type="ECO:0008006" key="4">
    <source>
        <dbReference type="Google" id="ProtNLM"/>
    </source>
</evidence>
<evidence type="ECO:0000313" key="3">
    <source>
        <dbReference type="Proteomes" id="UP001596957"/>
    </source>
</evidence>
<comment type="caution">
    <text evidence="2">The sequence shown here is derived from an EMBL/GenBank/DDBJ whole genome shotgun (WGS) entry which is preliminary data.</text>
</comment>
<evidence type="ECO:0000313" key="2">
    <source>
        <dbReference type="EMBL" id="MFD0287689.1"/>
    </source>
</evidence>